<evidence type="ECO:0000256" key="1">
    <source>
        <dbReference type="SAM" id="MobiDB-lite"/>
    </source>
</evidence>
<proteinExistence type="predicted"/>
<reference evidence="2 3" key="1">
    <citation type="submission" date="2018-02" db="EMBL/GenBank/DDBJ databases">
        <title>Acetobacter orientalis genome.</title>
        <authorList>
            <person name="Nakashima N."/>
            <person name="Tamura T."/>
        </authorList>
    </citation>
    <scope>NUCLEOTIDE SEQUENCE [LARGE SCALE GENOMIC DNA]</scope>
    <source>
        <strain evidence="2 3">FAN1</strain>
    </source>
</reference>
<dbReference type="EMBL" id="AP018515">
    <property type="protein sequence ID" value="BBC80278.1"/>
    <property type="molecule type" value="Genomic_DNA"/>
</dbReference>
<feature type="region of interest" description="Disordered" evidence="1">
    <location>
        <begin position="27"/>
        <end position="87"/>
    </location>
</feature>
<organism evidence="2 3">
    <name type="scientific">Acetobacter orientalis</name>
    <dbReference type="NCBI Taxonomy" id="146474"/>
    <lineage>
        <taxon>Bacteria</taxon>
        <taxon>Pseudomonadati</taxon>
        <taxon>Pseudomonadota</taxon>
        <taxon>Alphaproteobacteria</taxon>
        <taxon>Acetobacterales</taxon>
        <taxon>Acetobacteraceae</taxon>
        <taxon>Acetobacter</taxon>
    </lineage>
</organism>
<dbReference type="Proteomes" id="UP000270034">
    <property type="component" value="Chromosome"/>
</dbReference>
<feature type="compositionally biased region" description="Acidic residues" evidence="1">
    <location>
        <begin position="73"/>
        <end position="83"/>
    </location>
</feature>
<feature type="compositionally biased region" description="Acidic residues" evidence="1">
    <location>
        <begin position="30"/>
        <end position="43"/>
    </location>
</feature>
<dbReference type="SUPFAM" id="SSF56563">
    <property type="entry name" value="Major capsid protein gp5"/>
    <property type="match status" value="1"/>
</dbReference>
<protein>
    <submittedName>
        <fullName evidence="2">Major capsid protein</fullName>
    </submittedName>
</protein>
<feature type="compositionally biased region" description="Basic and acidic residues" evidence="1">
    <location>
        <begin position="44"/>
        <end position="72"/>
    </location>
</feature>
<dbReference type="AlphaFoldDB" id="A0A2Z5ZI90"/>
<dbReference type="KEGG" id="aot:AcetOri_orf02884"/>
<accession>A0A2Z5ZI90</accession>
<name>A0A2Z5ZI90_9PROT</name>
<gene>
    <name evidence="2" type="ORF">AcetOrient_orf02884</name>
</gene>
<sequence>MKSHDYIAKRNEARARLTALHKSISKAEAEGTDCSDLEKEFDETEKSVDDLDKKAKRAKAVEDIEAEKSKDADEAEDGEDDDVSASVSKSFGISKDVSNRSDPAKGIIRQMIYKTWAASPYAGPHGAHERAVKAWGSREAGLLKKDAMGVGDLSLQAPNYRGDMLIPLLNKNIVTDGVFRDVDLVDNNLIAPRVRQASTGGFNLEKGLIQETSIGTDTKVLQGAFYGSIITATAQALSYSTPTLEAIIEEEMTTRHKLTVETIGLNSDGSIAGVPTGLKGFTKATQQITYADFSAYIGKYDEQSSFAVIQLFANLVTQAKALMRNAGDTADKVLLIPELILGDLQSRMTITGNFVLAGLLDGTLLGVEVRSTGNLSTNELSLVSGTTNAEANVAPCYLVSKNAVWRGNGNFYEFKMFDAGNVGNFNLVQQAGKAWRLVDSIQFALTNDISVQRLEIAGLVKPMDNSATAYVQPESGEISVATGNGKKSS</sequence>
<evidence type="ECO:0000313" key="3">
    <source>
        <dbReference type="Proteomes" id="UP000270034"/>
    </source>
</evidence>
<evidence type="ECO:0000313" key="2">
    <source>
        <dbReference type="EMBL" id="BBC80278.1"/>
    </source>
</evidence>